<evidence type="ECO:0000313" key="3">
    <source>
        <dbReference type="Proteomes" id="UP000823935"/>
    </source>
</evidence>
<dbReference type="Gene3D" id="3.40.50.620">
    <property type="entry name" value="HUPs"/>
    <property type="match status" value="1"/>
</dbReference>
<accession>A0A9D1EUM7</accession>
<reference evidence="2" key="2">
    <citation type="journal article" date="2021" name="PeerJ">
        <title>Extensive microbial diversity within the chicken gut microbiome revealed by metagenomics and culture.</title>
        <authorList>
            <person name="Gilroy R."/>
            <person name="Ravi A."/>
            <person name="Getino M."/>
            <person name="Pursley I."/>
            <person name="Horton D.L."/>
            <person name="Alikhan N.F."/>
            <person name="Baker D."/>
            <person name="Gharbi K."/>
            <person name="Hall N."/>
            <person name="Watson M."/>
            <person name="Adriaenssens E.M."/>
            <person name="Foster-Nyarko E."/>
            <person name="Jarju S."/>
            <person name="Secka A."/>
            <person name="Antonio M."/>
            <person name="Oren A."/>
            <person name="Chaudhuri R.R."/>
            <person name="La Ragione R."/>
            <person name="Hildebrand F."/>
            <person name="Pallen M.J."/>
        </authorList>
    </citation>
    <scope>NUCLEOTIDE SEQUENCE</scope>
    <source>
        <strain evidence="2">CHK190-19873</strain>
    </source>
</reference>
<dbReference type="CDD" id="cd06259">
    <property type="entry name" value="YdcF-like"/>
    <property type="match status" value="1"/>
</dbReference>
<dbReference type="PANTHER" id="PTHR30336">
    <property type="entry name" value="INNER MEMBRANE PROTEIN, PROBABLE PERMEASE"/>
    <property type="match status" value="1"/>
</dbReference>
<comment type="caution">
    <text evidence="2">The sequence shown here is derived from an EMBL/GenBank/DDBJ whole genome shotgun (WGS) entry which is preliminary data.</text>
</comment>
<dbReference type="Proteomes" id="UP000823935">
    <property type="component" value="Unassembled WGS sequence"/>
</dbReference>
<dbReference type="InterPro" id="IPR051599">
    <property type="entry name" value="Cell_Envelope_Assoc"/>
</dbReference>
<evidence type="ECO:0000259" key="1">
    <source>
        <dbReference type="Pfam" id="PF02698"/>
    </source>
</evidence>
<dbReference type="InterPro" id="IPR003848">
    <property type="entry name" value="DUF218"/>
</dbReference>
<dbReference type="AlphaFoldDB" id="A0A9D1EUM7"/>
<feature type="domain" description="DUF218" evidence="1">
    <location>
        <begin position="21"/>
        <end position="171"/>
    </location>
</feature>
<dbReference type="EMBL" id="DVIQ01000087">
    <property type="protein sequence ID" value="HIS32544.1"/>
    <property type="molecule type" value="Genomic_DNA"/>
</dbReference>
<proteinExistence type="predicted"/>
<evidence type="ECO:0000313" key="2">
    <source>
        <dbReference type="EMBL" id="HIS32544.1"/>
    </source>
</evidence>
<dbReference type="PANTHER" id="PTHR30336:SF20">
    <property type="entry name" value="DUF218 DOMAIN-CONTAINING PROTEIN"/>
    <property type="match status" value="1"/>
</dbReference>
<dbReference type="Pfam" id="PF02698">
    <property type="entry name" value="DUF218"/>
    <property type="match status" value="1"/>
</dbReference>
<dbReference type="InterPro" id="IPR014729">
    <property type="entry name" value="Rossmann-like_a/b/a_fold"/>
</dbReference>
<name>A0A9D1EUM7_9FIRM</name>
<protein>
    <submittedName>
        <fullName evidence="2">YdcF family protein</fullName>
    </submittedName>
</protein>
<reference evidence="2" key="1">
    <citation type="submission" date="2020-10" db="EMBL/GenBank/DDBJ databases">
        <authorList>
            <person name="Gilroy R."/>
        </authorList>
    </citation>
    <scope>NUCLEOTIDE SEQUENCE</scope>
    <source>
        <strain evidence="2">CHK190-19873</strain>
    </source>
</reference>
<sequence>MAFYDAITDFIFVEDQPKHADLIFIPGGACGEIAQRAAALYLQGYAPRILVSGKYSTLVGSFPGPVSPPSYVNRSFSRECDFLSQVLIDCGVPSSSIIKEEQATFTYENAIFSRKQTDSLSLSIRRGILCCQAYHARRCLLYYQLLYPDTTFFVCPAVTWNTSRENWTRSPESIDRVLGEVERCGSQFHEILKNPLSFL</sequence>
<gene>
    <name evidence="2" type="ORF">IAB44_13525</name>
</gene>
<dbReference type="GO" id="GO:0005886">
    <property type="term" value="C:plasma membrane"/>
    <property type="evidence" value="ECO:0007669"/>
    <property type="project" value="TreeGrafter"/>
</dbReference>
<organism evidence="2 3">
    <name type="scientific">Candidatus Limivivens intestinipullorum</name>
    <dbReference type="NCBI Taxonomy" id="2840858"/>
    <lineage>
        <taxon>Bacteria</taxon>
        <taxon>Bacillati</taxon>
        <taxon>Bacillota</taxon>
        <taxon>Clostridia</taxon>
        <taxon>Lachnospirales</taxon>
        <taxon>Lachnospiraceae</taxon>
        <taxon>Lachnospiraceae incertae sedis</taxon>
        <taxon>Candidatus Limivivens</taxon>
    </lineage>
</organism>